<proteinExistence type="predicted"/>
<dbReference type="InterPro" id="IPR031893">
    <property type="entry name" value="Phage_tail_APC"/>
</dbReference>
<dbReference type="Gene3D" id="6.10.140.1310">
    <property type="match status" value="1"/>
</dbReference>
<reference evidence="3" key="1">
    <citation type="submission" date="2016-04" db="EMBL/GenBank/DDBJ databases">
        <authorList>
            <person name="Evans L.H."/>
            <person name="Alamgir A."/>
            <person name="Owens N."/>
            <person name="Weber N.D."/>
            <person name="Virtaneva K."/>
            <person name="Barbian K."/>
            <person name="Babar A."/>
            <person name="Rosenke K."/>
        </authorList>
    </citation>
    <scope>NUCLEOTIDE SEQUENCE</scope>
    <source>
        <strain evidence="3">92-2</strain>
    </source>
</reference>
<organism evidence="3">
    <name type="scientific">uncultured Desulfovibrio sp</name>
    <dbReference type="NCBI Taxonomy" id="167968"/>
    <lineage>
        <taxon>Bacteria</taxon>
        <taxon>Pseudomonadati</taxon>
        <taxon>Thermodesulfobacteriota</taxon>
        <taxon>Desulfovibrionia</taxon>
        <taxon>Desulfovibrionales</taxon>
        <taxon>Desulfovibrionaceae</taxon>
        <taxon>Desulfovibrio</taxon>
        <taxon>environmental samples</taxon>
    </lineage>
</organism>
<dbReference type="EMBL" id="FLUP01000001">
    <property type="protein sequence ID" value="SBV96115.1"/>
    <property type="molecule type" value="Genomic_DNA"/>
</dbReference>
<evidence type="ECO:0000259" key="2">
    <source>
        <dbReference type="Pfam" id="PF16778"/>
    </source>
</evidence>
<dbReference type="AlphaFoldDB" id="A0A212JA62"/>
<feature type="domain" description="Phage tail assembly chaperone-like" evidence="2">
    <location>
        <begin position="55"/>
        <end position="118"/>
    </location>
</feature>
<feature type="region of interest" description="Disordered" evidence="1">
    <location>
        <begin position="98"/>
        <end position="127"/>
    </location>
</feature>
<name>A0A212JA62_9BACT</name>
<sequence length="127" mass="14000">MSCHVLLNAAGEIDMWDAQPFPGSVEVDYEVVRGWDGRLYKAGEEPTRPAEAIFEVLRASRDVRLAATDKYMLADYPISEGYLAQVKAYRATLRALPEQPGAPWDGGGEATPWPDTPDILQTEQSCA</sequence>
<dbReference type="Pfam" id="PF16778">
    <property type="entry name" value="Phage_tail_APC"/>
    <property type="match status" value="1"/>
</dbReference>
<gene>
    <name evidence="3" type="ORF">KM92DES2_10750</name>
</gene>
<evidence type="ECO:0000256" key="1">
    <source>
        <dbReference type="SAM" id="MobiDB-lite"/>
    </source>
</evidence>
<protein>
    <recommendedName>
        <fullName evidence="2">Phage tail assembly chaperone-like domain-containing protein</fullName>
    </recommendedName>
</protein>
<dbReference type="RefSeq" id="WP_227118730.1">
    <property type="nucleotide sequence ID" value="NZ_LT598928.1"/>
</dbReference>
<evidence type="ECO:0000313" key="3">
    <source>
        <dbReference type="EMBL" id="SBV96115.1"/>
    </source>
</evidence>
<accession>A0A212JA62</accession>